<dbReference type="PRINTS" id="PR00364">
    <property type="entry name" value="DISEASERSIST"/>
</dbReference>
<accession>A0ABP6XIY6</accession>
<evidence type="ECO:0000313" key="9">
    <source>
        <dbReference type="Proteomes" id="UP001500689"/>
    </source>
</evidence>
<evidence type="ECO:0000256" key="1">
    <source>
        <dbReference type="ARBA" id="ARBA00005820"/>
    </source>
</evidence>
<dbReference type="CDD" id="cd15831">
    <property type="entry name" value="BTAD"/>
    <property type="match status" value="1"/>
</dbReference>
<evidence type="ECO:0000259" key="7">
    <source>
        <dbReference type="PROSITE" id="PS51755"/>
    </source>
</evidence>
<evidence type="ECO:0000256" key="3">
    <source>
        <dbReference type="ARBA" id="ARBA00023125"/>
    </source>
</evidence>
<dbReference type="InterPro" id="IPR016032">
    <property type="entry name" value="Sig_transdc_resp-reg_C-effctor"/>
</dbReference>
<keyword evidence="9" id="KW-1185">Reference proteome</keyword>
<keyword evidence="3 6" id="KW-0238">DNA-binding</keyword>
<dbReference type="SUPFAM" id="SSF48452">
    <property type="entry name" value="TPR-like"/>
    <property type="match status" value="3"/>
</dbReference>
<dbReference type="EMBL" id="BAAAZN010000014">
    <property type="protein sequence ID" value="GAA3567073.1"/>
    <property type="molecule type" value="Genomic_DNA"/>
</dbReference>
<evidence type="ECO:0000256" key="2">
    <source>
        <dbReference type="ARBA" id="ARBA00023015"/>
    </source>
</evidence>
<dbReference type="Gene3D" id="3.40.50.300">
    <property type="entry name" value="P-loop containing nucleotide triphosphate hydrolases"/>
    <property type="match status" value="1"/>
</dbReference>
<dbReference type="Pfam" id="PF00486">
    <property type="entry name" value="Trans_reg_C"/>
    <property type="match status" value="1"/>
</dbReference>
<sequence>MTGVEAPEFGVLGPLSAVVAGTPAPLGSAKTRIALASLLLRANQVVSVEELIDRLWNGEPPKGARNAAQAYVMRLRNVLGEAGGLIRTQPPGYLLAATPDMVDLGRFHARIATAERARSAADPAAEARELRAALAIWRGVPLADVQSEVIQAQDATRLAEERLQAWERLMDVELELGRHAELIGELHTLTEENRLRERFWAQLMLALHRSGRQADALGVYRKVTALLRDELGIDPGEALRRLHQQILLSDGDLGVPAPAAAWTAPFQLPADVVDFVGRTGLLARIRELVITPGGNRLAVPIVLLAGAPGVGKTALAVHAGHELRGEFPDGVLHVNLRGYATSPPLAATDALARFLRALGVVPEHIPHEIDEQSALLRSLLSGRRVLMVLDNAASPEHVRPLLPSDPSCAVLITSRDDLRGLVALDGTRRLPVGVVSAQEARSMVGNIVGAERVAAEPAAAGAFAAACGYLPLGLRIASTNLAVSASRSIAEYVERLRPGAKLDAMEIEGDDQAAVRLAFDLSYSTVKPALSQFFRTLSSIPGPDFDDRTAAAVADKDPAEARRMLDRLAATNLIGTGAPGRFHFHDLIKEFAAERARELDPAGDHEAALARLFAWYRQRTYTACRLLYPDAHLLGSPEQAHWPDSAAALDWLETEAENLVALVCAPVAGIPVWELAYALLPYLQRGRQDSLWQSAFTAALAAAERSGDRPGQAAIHRSMSRMQFHHAHYREAETHMLAAARLFRESGDPVGEARAHTGLGSIYGELGRLDESMAHFEQSLRLGGDLAGRGTTLFDLGMTQIHLGRVAEASANLDQARELSLRQELHHLRIRCAGAFAFRDLWAGRLGSALGTFGEALEGWAELRFSPGITEIVRNIAETCVEAGRPGVARDLGTRTLAWAQAAETAWLVTGSHVVLGDAALSENDLDTAAGHFAQARTLARRGGADYWVAAIDRGQAAGHLRSGAPAEAATLLTQGLTEALPRDRGRAHAALSVALLAQGNPQEAITHAGHAEALAEEYGYRLDRARAQRAAAAAHRAAGDSAAAGRLEQQAAAVVDAVTAETEPVLPGVVARVPLDPA</sequence>
<evidence type="ECO:0000256" key="5">
    <source>
        <dbReference type="PROSITE-ProRule" id="PRU00339"/>
    </source>
</evidence>
<dbReference type="PROSITE" id="PS51755">
    <property type="entry name" value="OMPR_PHOB"/>
    <property type="match status" value="1"/>
</dbReference>
<dbReference type="Pfam" id="PF03704">
    <property type="entry name" value="BTAD"/>
    <property type="match status" value="1"/>
</dbReference>
<organism evidence="8 9">
    <name type="scientific">Amycolatopsis ultiminotia</name>
    <dbReference type="NCBI Taxonomy" id="543629"/>
    <lineage>
        <taxon>Bacteria</taxon>
        <taxon>Bacillati</taxon>
        <taxon>Actinomycetota</taxon>
        <taxon>Actinomycetes</taxon>
        <taxon>Pseudonocardiales</taxon>
        <taxon>Pseudonocardiaceae</taxon>
        <taxon>Amycolatopsis</taxon>
    </lineage>
</organism>
<dbReference type="SMART" id="SM00028">
    <property type="entry name" value="TPR"/>
    <property type="match status" value="4"/>
</dbReference>
<dbReference type="InterPro" id="IPR019734">
    <property type="entry name" value="TPR_rpt"/>
</dbReference>
<reference evidence="9" key="1">
    <citation type="journal article" date="2019" name="Int. J. Syst. Evol. Microbiol.">
        <title>The Global Catalogue of Microorganisms (GCM) 10K type strain sequencing project: providing services to taxonomists for standard genome sequencing and annotation.</title>
        <authorList>
            <consortium name="The Broad Institute Genomics Platform"/>
            <consortium name="The Broad Institute Genome Sequencing Center for Infectious Disease"/>
            <person name="Wu L."/>
            <person name="Ma J."/>
        </authorList>
    </citation>
    <scope>NUCLEOTIDE SEQUENCE [LARGE SCALE GENOMIC DNA]</scope>
    <source>
        <strain evidence="9">JCM 16898</strain>
    </source>
</reference>
<dbReference type="InterPro" id="IPR011990">
    <property type="entry name" value="TPR-like_helical_dom_sf"/>
</dbReference>
<comment type="caution">
    <text evidence="8">The sequence shown here is derived from an EMBL/GenBank/DDBJ whole genome shotgun (WGS) entry which is preliminary data.</text>
</comment>
<dbReference type="SMART" id="SM01043">
    <property type="entry name" value="BTAD"/>
    <property type="match status" value="1"/>
</dbReference>
<feature type="repeat" description="TPR" evidence="5">
    <location>
        <begin position="753"/>
        <end position="786"/>
    </location>
</feature>
<dbReference type="InterPro" id="IPR001867">
    <property type="entry name" value="OmpR/PhoB-type_DNA-bd"/>
</dbReference>
<evidence type="ECO:0000313" key="8">
    <source>
        <dbReference type="EMBL" id="GAA3567073.1"/>
    </source>
</evidence>
<gene>
    <name evidence="8" type="ORF">GCM10022222_58740</name>
</gene>
<dbReference type="PANTHER" id="PTHR35807:SF1">
    <property type="entry name" value="TRANSCRIPTIONAL REGULATOR REDD"/>
    <property type="match status" value="1"/>
</dbReference>
<evidence type="ECO:0000256" key="4">
    <source>
        <dbReference type="ARBA" id="ARBA00023163"/>
    </source>
</evidence>
<protein>
    <submittedName>
        <fullName evidence="8">BTAD domain-containing putative transcriptional regulator</fullName>
    </submittedName>
</protein>
<feature type="DNA-binding region" description="OmpR/PhoB-type" evidence="6">
    <location>
        <begin position="1"/>
        <end position="97"/>
    </location>
</feature>
<dbReference type="InterPro" id="IPR036388">
    <property type="entry name" value="WH-like_DNA-bd_sf"/>
</dbReference>
<keyword evidence="4" id="KW-0804">Transcription</keyword>
<dbReference type="PANTHER" id="PTHR35807">
    <property type="entry name" value="TRANSCRIPTIONAL REGULATOR REDD-RELATED"/>
    <property type="match status" value="1"/>
</dbReference>
<dbReference type="SUPFAM" id="SSF52540">
    <property type="entry name" value="P-loop containing nucleoside triphosphate hydrolases"/>
    <property type="match status" value="1"/>
</dbReference>
<dbReference type="SMART" id="SM00862">
    <property type="entry name" value="Trans_reg_C"/>
    <property type="match status" value="1"/>
</dbReference>
<dbReference type="Pfam" id="PF13424">
    <property type="entry name" value="TPR_12"/>
    <property type="match status" value="1"/>
</dbReference>
<dbReference type="RefSeq" id="WP_344865572.1">
    <property type="nucleotide sequence ID" value="NZ_BAAAZN010000014.1"/>
</dbReference>
<dbReference type="InterPro" id="IPR027417">
    <property type="entry name" value="P-loop_NTPase"/>
</dbReference>
<dbReference type="Gene3D" id="1.10.10.10">
    <property type="entry name" value="Winged helix-like DNA-binding domain superfamily/Winged helix DNA-binding domain"/>
    <property type="match status" value="1"/>
</dbReference>
<dbReference type="SUPFAM" id="SSF46894">
    <property type="entry name" value="C-terminal effector domain of the bipartite response regulators"/>
    <property type="match status" value="1"/>
</dbReference>
<dbReference type="PROSITE" id="PS50005">
    <property type="entry name" value="TPR"/>
    <property type="match status" value="1"/>
</dbReference>
<dbReference type="InterPro" id="IPR051677">
    <property type="entry name" value="AfsR-DnrI-RedD_regulator"/>
</dbReference>
<name>A0ABP6XIY6_9PSEU</name>
<keyword evidence="2" id="KW-0805">Transcription regulation</keyword>
<keyword evidence="5" id="KW-0802">TPR repeat</keyword>
<dbReference type="InterPro" id="IPR005158">
    <property type="entry name" value="BTAD"/>
</dbReference>
<dbReference type="Gene3D" id="1.25.40.10">
    <property type="entry name" value="Tetratricopeptide repeat domain"/>
    <property type="match status" value="3"/>
</dbReference>
<dbReference type="Proteomes" id="UP001500689">
    <property type="component" value="Unassembled WGS sequence"/>
</dbReference>
<feature type="domain" description="OmpR/PhoB-type" evidence="7">
    <location>
        <begin position="1"/>
        <end position="97"/>
    </location>
</feature>
<comment type="similarity">
    <text evidence="1">Belongs to the AfsR/DnrI/RedD regulatory family.</text>
</comment>
<proteinExistence type="inferred from homology"/>
<evidence type="ECO:0000256" key="6">
    <source>
        <dbReference type="PROSITE-ProRule" id="PRU01091"/>
    </source>
</evidence>